<keyword evidence="6" id="KW-0325">Glycoprotein</keyword>
<evidence type="ECO:0000313" key="18">
    <source>
        <dbReference type="EMBL" id="KAJ5485562.1"/>
    </source>
</evidence>
<comment type="caution">
    <text evidence="18">The sequence shown here is derived from an EMBL/GenBank/DDBJ whole genome shotgun (WGS) entry which is preliminary data.</text>
</comment>
<organism evidence="18 19">
    <name type="scientific">Penicillium diatomitis</name>
    <dbReference type="NCBI Taxonomy" id="2819901"/>
    <lineage>
        <taxon>Eukaryota</taxon>
        <taxon>Fungi</taxon>
        <taxon>Dikarya</taxon>
        <taxon>Ascomycota</taxon>
        <taxon>Pezizomycotina</taxon>
        <taxon>Eurotiomycetes</taxon>
        <taxon>Eurotiomycetidae</taxon>
        <taxon>Eurotiales</taxon>
        <taxon>Aspergillaceae</taxon>
        <taxon>Penicillium</taxon>
    </lineage>
</organism>
<dbReference type="Pfam" id="PF20684">
    <property type="entry name" value="Fung_rhodopsin"/>
    <property type="match status" value="1"/>
</dbReference>
<dbReference type="GeneID" id="81625401"/>
<evidence type="ECO:0000313" key="19">
    <source>
        <dbReference type="Proteomes" id="UP001148312"/>
    </source>
</evidence>
<protein>
    <recommendedName>
        <fullName evidence="17">CFEM domain-containing protein</fullName>
    </recommendedName>
</protein>
<comment type="caution">
    <text evidence="14">Lacks conserved residue(s) required for the propagation of feature annotation.</text>
</comment>
<dbReference type="GO" id="GO:0098552">
    <property type="term" value="C:side of membrane"/>
    <property type="evidence" value="ECO:0007669"/>
    <property type="project" value="UniProtKB-KW"/>
</dbReference>
<feature type="transmembrane region" description="Helical" evidence="15">
    <location>
        <begin position="292"/>
        <end position="312"/>
    </location>
</feature>
<dbReference type="AlphaFoldDB" id="A0A9W9X766"/>
<reference evidence="18" key="2">
    <citation type="journal article" date="2023" name="IMA Fungus">
        <title>Comparative genomic study of the Penicillium genus elucidates a diverse pangenome and 15 lateral gene transfer events.</title>
        <authorList>
            <person name="Petersen C."/>
            <person name="Sorensen T."/>
            <person name="Nielsen M.R."/>
            <person name="Sondergaard T.E."/>
            <person name="Sorensen J.L."/>
            <person name="Fitzpatrick D.A."/>
            <person name="Frisvad J.C."/>
            <person name="Nielsen K.L."/>
        </authorList>
    </citation>
    <scope>NUCLEOTIDE SEQUENCE</scope>
    <source>
        <strain evidence="18">IBT 30728</strain>
    </source>
</reference>
<evidence type="ECO:0000256" key="7">
    <source>
        <dbReference type="ARBA" id="ARBA00022692"/>
    </source>
</evidence>
<keyword evidence="10 15" id="KW-0472">Membrane</keyword>
<evidence type="ECO:0000256" key="5">
    <source>
        <dbReference type="ARBA" id="ARBA00022525"/>
    </source>
</evidence>
<feature type="transmembrane region" description="Helical" evidence="15">
    <location>
        <begin position="99"/>
        <end position="121"/>
    </location>
</feature>
<sequence>MRVQGIVCVVGVLFATLTAGAKQEAPTLPTCALSCMKSSFSQTSCILTDQACLCTDTKYTTYLEKCVSANCTIRQSLGTATKKVTSAACGAPVRDRTKIVSYAGVGGGIVALIAFILRIVARFKCSTSIGMDDLTMTVTMCLVVTLSGLSVVLAEAGLGRDMWTIPADNITYILYIYFWDELIYLSILPLTKISILCFYLRIFPEPRFRYLTYIVIALNVGYLIAFILVSVFQCRPIQGAWLHWDGEGHYQCNNINAQGWTSAIFNMVLDIIVMLLPLKQLYHLKLSWKKKIYVMCMFGLGIFVTLVSILRLNSLIHFASTQNLTWDYVAVGYWSTIECDVGVICACLPAIRSLLRHAAPGVFGDTERNKSYGTSSHGRGNSRLDGSITVNAKGDNGQFYPLNNFGNSSEARLNQSG</sequence>
<evidence type="ECO:0000256" key="10">
    <source>
        <dbReference type="ARBA" id="ARBA00023136"/>
    </source>
</evidence>
<dbReference type="PROSITE" id="PS52012">
    <property type="entry name" value="CFEM"/>
    <property type="match status" value="1"/>
</dbReference>
<keyword evidence="9 15" id="KW-1133">Transmembrane helix</keyword>
<comment type="similarity">
    <text evidence="13">Belongs to the SAT4 family.</text>
</comment>
<dbReference type="PANTHER" id="PTHR33048">
    <property type="entry name" value="PTH11-LIKE INTEGRAL MEMBRANE PROTEIN (AFU_ORTHOLOGUE AFUA_5G11245)"/>
    <property type="match status" value="1"/>
</dbReference>
<evidence type="ECO:0000256" key="15">
    <source>
        <dbReference type="SAM" id="Phobius"/>
    </source>
</evidence>
<evidence type="ECO:0000256" key="3">
    <source>
        <dbReference type="ARBA" id="ARBA00004613"/>
    </source>
</evidence>
<dbReference type="GO" id="GO:0005576">
    <property type="term" value="C:extracellular region"/>
    <property type="evidence" value="ECO:0007669"/>
    <property type="project" value="UniProtKB-SubCell"/>
</dbReference>
<keyword evidence="14" id="KW-0349">Heme</keyword>
<proteinExistence type="inferred from homology"/>
<comment type="subcellular location">
    <subcellularLocation>
        <location evidence="2">Membrane</location>
        <topology evidence="2">Lipid-anchor</topology>
        <topology evidence="2">GPI-anchor</topology>
    </subcellularLocation>
    <subcellularLocation>
        <location evidence="1">Membrane</location>
        <topology evidence="1">Multi-pass membrane protein</topology>
    </subcellularLocation>
    <subcellularLocation>
        <location evidence="3">Secreted</location>
    </subcellularLocation>
</comment>
<keyword evidence="14" id="KW-0408">Iron</keyword>
<comment type="similarity">
    <text evidence="4">Belongs to the RBT5 family.</text>
</comment>
<dbReference type="InterPro" id="IPR008427">
    <property type="entry name" value="Extracellular_membr_CFEM_dom"/>
</dbReference>
<gene>
    <name evidence="18" type="ORF">N7539_005550</name>
</gene>
<dbReference type="InterPro" id="IPR052337">
    <property type="entry name" value="SAT4-like"/>
</dbReference>
<dbReference type="PANTHER" id="PTHR33048:SF160">
    <property type="entry name" value="SAT4 FAMILY MEMBRANE PROTEIN"/>
    <property type="match status" value="1"/>
</dbReference>
<keyword evidence="19" id="KW-1185">Reference proteome</keyword>
<evidence type="ECO:0000256" key="13">
    <source>
        <dbReference type="ARBA" id="ARBA00038359"/>
    </source>
</evidence>
<keyword evidence="11 14" id="KW-1015">Disulfide bond</keyword>
<feature type="transmembrane region" description="Helical" evidence="15">
    <location>
        <begin position="210"/>
        <end position="232"/>
    </location>
</feature>
<accession>A0A9W9X766</accession>
<evidence type="ECO:0000259" key="17">
    <source>
        <dbReference type="PROSITE" id="PS52012"/>
    </source>
</evidence>
<dbReference type="RefSeq" id="XP_056790346.1">
    <property type="nucleotide sequence ID" value="XM_056935152.1"/>
</dbReference>
<feature type="signal peptide" evidence="16">
    <location>
        <begin position="1"/>
        <end position="20"/>
    </location>
</feature>
<name>A0A9W9X766_9EURO</name>
<keyword evidence="7 15" id="KW-0812">Transmembrane</keyword>
<feature type="transmembrane region" description="Helical" evidence="15">
    <location>
        <begin position="133"/>
        <end position="154"/>
    </location>
</feature>
<dbReference type="Proteomes" id="UP001148312">
    <property type="component" value="Unassembled WGS sequence"/>
</dbReference>
<evidence type="ECO:0000256" key="12">
    <source>
        <dbReference type="ARBA" id="ARBA00023288"/>
    </source>
</evidence>
<keyword evidence="14" id="KW-0479">Metal-binding</keyword>
<evidence type="ECO:0000256" key="6">
    <source>
        <dbReference type="ARBA" id="ARBA00022622"/>
    </source>
</evidence>
<dbReference type="EMBL" id="JAPWDQ010000005">
    <property type="protein sequence ID" value="KAJ5485562.1"/>
    <property type="molecule type" value="Genomic_DNA"/>
</dbReference>
<feature type="transmembrane region" description="Helical" evidence="15">
    <location>
        <begin position="263"/>
        <end position="280"/>
    </location>
</feature>
<dbReference type="Pfam" id="PF05730">
    <property type="entry name" value="CFEM"/>
    <property type="match status" value="1"/>
</dbReference>
<keyword evidence="6" id="KW-0336">GPI-anchor</keyword>
<feature type="chain" id="PRO_5040751709" description="CFEM domain-containing protein" evidence="16">
    <location>
        <begin position="21"/>
        <end position="417"/>
    </location>
</feature>
<keyword evidence="12" id="KW-0449">Lipoprotein</keyword>
<evidence type="ECO:0000256" key="11">
    <source>
        <dbReference type="ARBA" id="ARBA00023157"/>
    </source>
</evidence>
<feature type="disulfide bond" evidence="14">
    <location>
        <begin position="31"/>
        <end position="71"/>
    </location>
</feature>
<dbReference type="InterPro" id="IPR049326">
    <property type="entry name" value="Rhodopsin_dom_fungi"/>
</dbReference>
<feature type="domain" description="CFEM" evidence="17">
    <location>
        <begin position="3"/>
        <end position="116"/>
    </location>
</feature>
<evidence type="ECO:0000256" key="8">
    <source>
        <dbReference type="ARBA" id="ARBA00022729"/>
    </source>
</evidence>
<evidence type="ECO:0000256" key="2">
    <source>
        <dbReference type="ARBA" id="ARBA00004589"/>
    </source>
</evidence>
<feature type="disulfide bond" evidence="14">
    <location>
        <begin position="45"/>
        <end position="52"/>
    </location>
</feature>
<dbReference type="GO" id="GO:0046872">
    <property type="term" value="F:metal ion binding"/>
    <property type="evidence" value="ECO:0007669"/>
    <property type="project" value="UniProtKB-UniRule"/>
</dbReference>
<feature type="binding site" description="axial binding residue" evidence="14">
    <location>
        <position position="49"/>
    </location>
    <ligand>
        <name>heme</name>
        <dbReference type="ChEBI" id="CHEBI:30413"/>
    </ligand>
    <ligandPart>
        <name>Fe</name>
        <dbReference type="ChEBI" id="CHEBI:18248"/>
    </ligandPart>
</feature>
<evidence type="ECO:0000256" key="4">
    <source>
        <dbReference type="ARBA" id="ARBA00010031"/>
    </source>
</evidence>
<evidence type="ECO:0000256" key="1">
    <source>
        <dbReference type="ARBA" id="ARBA00004141"/>
    </source>
</evidence>
<feature type="disulfide bond" evidence="14">
    <location>
        <begin position="35"/>
        <end position="66"/>
    </location>
</feature>
<evidence type="ECO:0000256" key="16">
    <source>
        <dbReference type="SAM" id="SignalP"/>
    </source>
</evidence>
<evidence type="ECO:0000256" key="14">
    <source>
        <dbReference type="PROSITE-ProRule" id="PRU01356"/>
    </source>
</evidence>
<evidence type="ECO:0000256" key="9">
    <source>
        <dbReference type="ARBA" id="ARBA00022989"/>
    </source>
</evidence>
<reference evidence="18" key="1">
    <citation type="submission" date="2022-12" db="EMBL/GenBank/DDBJ databases">
        <authorList>
            <person name="Petersen C."/>
        </authorList>
    </citation>
    <scope>NUCLEOTIDE SEQUENCE</scope>
    <source>
        <strain evidence="18">IBT 30728</strain>
    </source>
</reference>
<keyword evidence="8 16" id="KW-0732">Signal</keyword>
<keyword evidence="5" id="KW-0964">Secreted</keyword>